<dbReference type="PANTHER" id="PTHR33393">
    <property type="entry name" value="POLYGLUTAMINE SYNTHESIS ACCESSORY PROTEIN RV0574C-RELATED"/>
    <property type="match status" value="1"/>
</dbReference>
<proteinExistence type="inferred from homology"/>
<reference evidence="3 4" key="1">
    <citation type="submission" date="2019-12" db="EMBL/GenBank/DDBJ databases">
        <title>Complete genome sequence of Leuconostoc lactis strain AVN1 provides insights into metabolic potential.</title>
        <authorList>
            <person name="Besrour N."/>
            <person name="Najjari A."/>
            <person name="Fhoula I."/>
            <person name="Jaballah S."/>
            <person name="Klibi N."/>
            <person name="Ouzari H.I."/>
        </authorList>
    </citation>
    <scope>NUCLEOTIDE SEQUENCE [LARGE SCALE GENOMIC DNA]</scope>
    <source>
        <strain evidence="3 4">AVN1</strain>
    </source>
</reference>
<comment type="caution">
    <text evidence="3">The sequence shown here is derived from an EMBL/GenBank/DDBJ whole genome shotgun (WGS) entry which is preliminary data.</text>
</comment>
<organism evidence="3 4">
    <name type="scientific">Leuconostoc lactis</name>
    <dbReference type="NCBI Taxonomy" id="1246"/>
    <lineage>
        <taxon>Bacteria</taxon>
        <taxon>Bacillati</taxon>
        <taxon>Bacillota</taxon>
        <taxon>Bacilli</taxon>
        <taxon>Lactobacillales</taxon>
        <taxon>Lactobacillaceae</taxon>
        <taxon>Leuconostoc</taxon>
    </lineage>
</organism>
<protein>
    <submittedName>
        <fullName evidence="3">CapA family protein</fullName>
    </submittedName>
</protein>
<evidence type="ECO:0000256" key="1">
    <source>
        <dbReference type="ARBA" id="ARBA00005662"/>
    </source>
</evidence>
<evidence type="ECO:0000259" key="2">
    <source>
        <dbReference type="SMART" id="SM00854"/>
    </source>
</evidence>
<dbReference type="Proteomes" id="UP000478636">
    <property type="component" value="Unassembled WGS sequence"/>
</dbReference>
<accession>A0A6L7ACD5</accession>
<evidence type="ECO:0000313" key="4">
    <source>
        <dbReference type="Proteomes" id="UP000478636"/>
    </source>
</evidence>
<dbReference type="Pfam" id="PF09587">
    <property type="entry name" value="PGA_cap"/>
    <property type="match status" value="1"/>
</dbReference>
<sequence>MRIILTGDALFSSRNLANRLDATLVEQLHRADAVFTNAEFTTPNPETTVAAGRGYVTAVRPETLAELQALNIKLVSFANNHSGDFGIAGMQDTLTAAKAHHLIAGGLAGSLDEARLPKFYDAADGRIGFVTATATRADVFIASNGGNGVPPRPGVNPLRWSETYQVTAEQFDQLQRIADSLGLTESAAKGRRIERWPEPPANILEFGSLFQSHLKFEQATTAAFKTQVEPVDLAALKASIADAKRRSDFVFFNLHTHEGARADWYADQPADFVVEAAHAAIDAGADLVIGHGAHFMRGAERYHGKPIFYNLGSLLMEFEAGESIIPPEMYTAYQLDTHAKPSDLHHHRAVDETGQFVGFNAHPKFSQNIALDVTINNNQVHIKVIPLDLGLNRDNPVQRGLPKIAAPAVAKQIFERLNQLSAYYDTQFSYVTQDDTFEFVIE</sequence>
<dbReference type="InterPro" id="IPR052169">
    <property type="entry name" value="CW_Biosynth-Accessory"/>
</dbReference>
<dbReference type="InterPro" id="IPR029052">
    <property type="entry name" value="Metallo-depent_PP-like"/>
</dbReference>
<dbReference type="SMART" id="SM00854">
    <property type="entry name" value="PGA_cap"/>
    <property type="match status" value="1"/>
</dbReference>
<dbReference type="SUPFAM" id="SSF56300">
    <property type="entry name" value="Metallo-dependent phosphatases"/>
    <property type="match status" value="1"/>
</dbReference>
<comment type="similarity">
    <text evidence="1">Belongs to the CapA family.</text>
</comment>
<dbReference type="EMBL" id="WSZI01000013">
    <property type="protein sequence ID" value="MWN21133.1"/>
    <property type="molecule type" value="Genomic_DNA"/>
</dbReference>
<gene>
    <name evidence="3" type="ORF">GQS40_05520</name>
</gene>
<dbReference type="AlphaFoldDB" id="A0A6L7ACD5"/>
<name>A0A6L7ACD5_LEULA</name>
<evidence type="ECO:0000313" key="3">
    <source>
        <dbReference type="EMBL" id="MWN21133.1"/>
    </source>
</evidence>
<feature type="domain" description="Capsule synthesis protein CapA" evidence="2">
    <location>
        <begin position="2"/>
        <end position="318"/>
    </location>
</feature>
<dbReference type="PANTHER" id="PTHR33393:SF11">
    <property type="entry name" value="POLYGLUTAMINE SYNTHESIS ACCESSORY PROTEIN RV0574C-RELATED"/>
    <property type="match status" value="1"/>
</dbReference>
<dbReference type="InterPro" id="IPR019079">
    <property type="entry name" value="Capsule_synth_CapA"/>
</dbReference>
<dbReference type="RefSeq" id="WP_051660648.1">
    <property type="nucleotide sequence ID" value="NZ_JMEA01000003.1"/>
</dbReference>